<comment type="caution">
    <text evidence="7">The sequence shown here is derived from an EMBL/GenBank/DDBJ whole genome shotgun (WGS) entry which is preliminary data.</text>
</comment>
<sequence>MPSEPGISRIPKAELHVHIEGTLEPEMVFDLAARNQVPLAYDSVDELRARYRFTDLQSFLDIYYANMAVLRTERDFADLASAYLTRAAAQGVRHAEIFFDPQAHTRRGVPIATVINGLSAAVRDAAPETSAELILCFLRDESAESAMETLRAAEPHLDQIIGVGLDSAEVGYPPAGFTEVFRQAAKLGLRTVAHAGEEGPPEYVRQALDELGVHRIDHGIRALEDAELVRRLRIEQIPLTVCPLSNVRLGGFPDLAAHTLPRLLDEGLLVTINSDDPAYFGGYVGDNFAAIHEQLAIPEARLYELATNSIRASFLPHERQRRLLDEITEYAAKP</sequence>
<keyword evidence="2 5" id="KW-0378">Hydrolase</keyword>
<accession>A0A4R2QER5</accession>
<dbReference type="CDD" id="cd01320">
    <property type="entry name" value="ADA"/>
    <property type="match status" value="1"/>
</dbReference>
<dbReference type="OrthoDB" id="105475at2"/>
<evidence type="ECO:0000256" key="1">
    <source>
        <dbReference type="ARBA" id="ARBA00022723"/>
    </source>
</evidence>
<evidence type="ECO:0000256" key="2">
    <source>
        <dbReference type="ARBA" id="ARBA00022801"/>
    </source>
</evidence>
<dbReference type="HAMAP" id="MF_01962">
    <property type="entry name" value="Adenine_deaminase"/>
    <property type="match status" value="1"/>
</dbReference>
<feature type="binding site" evidence="5">
    <location>
        <position position="275"/>
    </location>
    <ligand>
        <name>Zn(2+)</name>
        <dbReference type="ChEBI" id="CHEBI:29105"/>
        <note>catalytic</note>
    </ligand>
</feature>
<dbReference type="InterPro" id="IPR006330">
    <property type="entry name" value="Ado/ade_deaminase"/>
</dbReference>
<dbReference type="EMBL" id="SLXQ01000013">
    <property type="protein sequence ID" value="TCP46778.1"/>
    <property type="molecule type" value="Genomic_DNA"/>
</dbReference>
<dbReference type="InterPro" id="IPR032466">
    <property type="entry name" value="Metal_Hydrolase"/>
</dbReference>
<keyword evidence="4 5" id="KW-0546">Nucleotide metabolism</keyword>
<reference evidence="7 8" key="1">
    <citation type="submission" date="2019-03" db="EMBL/GenBank/DDBJ databases">
        <title>Genomic Encyclopedia of Type Strains, Phase IV (KMG-IV): sequencing the most valuable type-strain genomes for metagenomic binning, comparative biology and taxonomic classification.</title>
        <authorList>
            <person name="Goeker M."/>
        </authorList>
    </citation>
    <scope>NUCLEOTIDE SEQUENCE [LARGE SCALE GENOMIC DNA]</scope>
    <source>
        <strain evidence="7 8">DSM 45765</strain>
    </source>
</reference>
<evidence type="ECO:0000313" key="7">
    <source>
        <dbReference type="EMBL" id="TCP46778.1"/>
    </source>
</evidence>
<dbReference type="GO" id="GO:0043103">
    <property type="term" value="P:hypoxanthine salvage"/>
    <property type="evidence" value="ECO:0007669"/>
    <property type="project" value="UniProtKB-UniRule"/>
</dbReference>
<feature type="binding site" evidence="5">
    <location>
        <position position="194"/>
    </location>
    <ligand>
        <name>Zn(2+)</name>
        <dbReference type="ChEBI" id="CHEBI:29105"/>
        <note>catalytic</note>
    </ligand>
</feature>
<dbReference type="EC" id="3.5.4.2" evidence="5"/>
<dbReference type="InterPro" id="IPR028892">
    <property type="entry name" value="ADE"/>
</dbReference>
<dbReference type="GO" id="GO:0008270">
    <property type="term" value="F:zinc ion binding"/>
    <property type="evidence" value="ECO:0007669"/>
    <property type="project" value="UniProtKB-UniRule"/>
</dbReference>
<evidence type="ECO:0000259" key="6">
    <source>
        <dbReference type="Pfam" id="PF00962"/>
    </source>
</evidence>
<feature type="active site" description="Proton donor" evidence="5">
    <location>
        <position position="197"/>
    </location>
</feature>
<feature type="binding site" evidence="5">
    <location>
        <position position="18"/>
    </location>
    <ligand>
        <name>Zn(2+)</name>
        <dbReference type="ChEBI" id="CHEBI:29105"/>
        <note>catalytic</note>
    </ligand>
</feature>
<evidence type="ECO:0000313" key="8">
    <source>
        <dbReference type="Proteomes" id="UP000294911"/>
    </source>
</evidence>
<feature type="site" description="Important for catalytic activity" evidence="5">
    <location>
        <position position="218"/>
    </location>
</feature>
<evidence type="ECO:0000256" key="5">
    <source>
        <dbReference type="HAMAP-Rule" id="MF_01962"/>
    </source>
</evidence>
<comment type="catalytic activity">
    <reaction evidence="5">
        <text>adenine + H2O + H(+) = hypoxanthine + NH4(+)</text>
        <dbReference type="Rhea" id="RHEA:23688"/>
        <dbReference type="ChEBI" id="CHEBI:15377"/>
        <dbReference type="ChEBI" id="CHEBI:15378"/>
        <dbReference type="ChEBI" id="CHEBI:16708"/>
        <dbReference type="ChEBI" id="CHEBI:17368"/>
        <dbReference type="ChEBI" id="CHEBI:28938"/>
        <dbReference type="EC" id="3.5.4.2"/>
    </reaction>
</comment>
<dbReference type="AlphaFoldDB" id="A0A4R2QER5"/>
<evidence type="ECO:0000256" key="3">
    <source>
        <dbReference type="ARBA" id="ARBA00022833"/>
    </source>
</evidence>
<keyword evidence="3 5" id="KW-0862">Zinc</keyword>
<dbReference type="SUPFAM" id="SSF51556">
    <property type="entry name" value="Metallo-dependent hydrolases"/>
    <property type="match status" value="1"/>
</dbReference>
<proteinExistence type="inferred from homology"/>
<feature type="binding site" evidence="5">
    <location>
        <position position="16"/>
    </location>
    <ligand>
        <name>Zn(2+)</name>
        <dbReference type="ChEBI" id="CHEBI:29105"/>
        <note>catalytic</note>
    </ligand>
</feature>
<gene>
    <name evidence="7" type="ORF">EV191_11354</name>
</gene>
<dbReference type="NCBIfam" id="NF006850">
    <property type="entry name" value="PRK09358.1-6"/>
    <property type="match status" value="1"/>
</dbReference>
<dbReference type="GO" id="GO:0005829">
    <property type="term" value="C:cytosol"/>
    <property type="evidence" value="ECO:0007669"/>
    <property type="project" value="TreeGrafter"/>
</dbReference>
<keyword evidence="8" id="KW-1185">Reference proteome</keyword>
<evidence type="ECO:0000256" key="4">
    <source>
        <dbReference type="ARBA" id="ARBA00023080"/>
    </source>
</evidence>
<feature type="domain" description="Adenosine deaminase" evidence="6">
    <location>
        <begin position="11"/>
        <end position="329"/>
    </location>
</feature>
<dbReference type="RefSeq" id="WP_132879471.1">
    <property type="nucleotide sequence ID" value="NZ_SLXQ01000013.1"/>
</dbReference>
<dbReference type="PANTHER" id="PTHR43114">
    <property type="entry name" value="ADENINE DEAMINASE"/>
    <property type="match status" value="1"/>
</dbReference>
<dbReference type="Gene3D" id="3.20.20.140">
    <property type="entry name" value="Metal-dependent hydrolases"/>
    <property type="match status" value="1"/>
</dbReference>
<dbReference type="GO" id="GO:0000034">
    <property type="term" value="F:adenine deaminase activity"/>
    <property type="evidence" value="ECO:0007669"/>
    <property type="project" value="UniProtKB-UniRule"/>
</dbReference>
<name>A0A4R2QER5_9PSEU</name>
<organism evidence="7 8">
    <name type="scientific">Tamaricihabitans halophyticus</name>
    <dbReference type="NCBI Taxonomy" id="1262583"/>
    <lineage>
        <taxon>Bacteria</taxon>
        <taxon>Bacillati</taxon>
        <taxon>Actinomycetota</taxon>
        <taxon>Actinomycetes</taxon>
        <taxon>Pseudonocardiales</taxon>
        <taxon>Pseudonocardiaceae</taxon>
        <taxon>Tamaricihabitans</taxon>
    </lineage>
</organism>
<dbReference type="PANTHER" id="PTHR43114:SF6">
    <property type="entry name" value="ADENINE DEAMINASE"/>
    <property type="match status" value="1"/>
</dbReference>
<comment type="cofactor">
    <cofactor evidence="5">
        <name>Zn(2+)</name>
        <dbReference type="ChEBI" id="CHEBI:29105"/>
    </cofactor>
    <text evidence="5">Binds 1 zinc ion per subunit.</text>
</comment>
<dbReference type="GO" id="GO:0009117">
    <property type="term" value="P:nucleotide metabolic process"/>
    <property type="evidence" value="ECO:0007669"/>
    <property type="project" value="UniProtKB-KW"/>
</dbReference>
<dbReference type="NCBIfam" id="TIGR01430">
    <property type="entry name" value="aden_deam"/>
    <property type="match status" value="1"/>
</dbReference>
<dbReference type="Pfam" id="PF00962">
    <property type="entry name" value="A_deaminase"/>
    <property type="match status" value="1"/>
</dbReference>
<dbReference type="FunFam" id="3.20.20.140:FF:000039">
    <property type="entry name" value="Adenine deaminase"/>
    <property type="match status" value="1"/>
</dbReference>
<protein>
    <recommendedName>
        <fullName evidence="5">Adenine deaminase</fullName>
        <shortName evidence="5">ADE</shortName>
        <ecNumber evidence="5">3.5.4.2</ecNumber>
    </recommendedName>
    <alternativeName>
        <fullName evidence="5">Adenine aminohydrolase</fullName>
        <shortName evidence="5">AAH</shortName>
    </alternativeName>
</protein>
<comment type="function">
    <text evidence="5">Catalyzes the hydrolytic deamination of adenine to hypoxanthine. Plays an important role in the purine salvage pathway and in nitrogen catabolism.</text>
</comment>
<keyword evidence="1 5" id="KW-0479">Metal-binding</keyword>
<comment type="similarity">
    <text evidence="5">Belongs to the metallo-dependent hydrolases superfamily. Adenosine and AMP deaminases family. Adenine deaminase type 2 subfamily.</text>
</comment>
<feature type="binding site" evidence="5">
    <location>
        <position position="276"/>
    </location>
    <ligand>
        <name>substrate</name>
    </ligand>
</feature>
<dbReference type="InterPro" id="IPR001365">
    <property type="entry name" value="A_deaminase_dom"/>
</dbReference>
<dbReference type="Proteomes" id="UP000294911">
    <property type="component" value="Unassembled WGS sequence"/>
</dbReference>
<dbReference type="GO" id="GO:0006146">
    <property type="term" value="P:adenine catabolic process"/>
    <property type="evidence" value="ECO:0007669"/>
    <property type="project" value="UniProtKB-UniRule"/>
</dbReference>